<accession>A0A3S4Y4H6</accession>
<dbReference type="EMBL" id="LR134521">
    <property type="protein sequence ID" value="VEJ30219.1"/>
    <property type="molecule type" value="Genomic_DNA"/>
</dbReference>
<evidence type="ECO:0000313" key="2">
    <source>
        <dbReference type="EMBL" id="VEJ30219.1"/>
    </source>
</evidence>
<reference evidence="2 3" key="1">
    <citation type="submission" date="2018-12" db="EMBL/GenBank/DDBJ databases">
        <authorList>
            <consortium name="Pathogen Informatics"/>
        </authorList>
    </citation>
    <scope>NUCLEOTIDE SEQUENCE [LARGE SCALE GENOMIC DNA]</scope>
    <source>
        <strain evidence="2 3">NCTC10918</strain>
    </source>
</reference>
<dbReference type="AlphaFoldDB" id="A0A3S4Y4H6"/>
<evidence type="ECO:0008006" key="4">
    <source>
        <dbReference type="Google" id="ProtNLM"/>
    </source>
</evidence>
<proteinExistence type="predicted"/>
<protein>
    <recommendedName>
        <fullName evidence="4">DUF4282 domain-containing protein</fullName>
    </recommendedName>
</protein>
<keyword evidence="1" id="KW-0812">Transmembrane</keyword>
<gene>
    <name evidence="2" type="ORF">NCTC10918_01496</name>
</gene>
<sequence>MPQEHEAKENLLLDKIEKFQQTKIMVWFENNFLKIIFCVLAFYVFPLIFLSAFLNKQLQEQSTLPLFFCSIIISSTLFLLMLFRILQFFLFIITKIIRVTQQNHQ</sequence>
<name>A0A3S4Y4H6_9MICC</name>
<keyword evidence="1" id="KW-0472">Membrane</keyword>
<dbReference type="Proteomes" id="UP000270988">
    <property type="component" value="Chromosome"/>
</dbReference>
<feature type="transmembrane region" description="Helical" evidence="1">
    <location>
        <begin position="32"/>
        <end position="54"/>
    </location>
</feature>
<keyword evidence="1" id="KW-1133">Transmembrane helix</keyword>
<evidence type="ECO:0000313" key="3">
    <source>
        <dbReference type="Proteomes" id="UP000270988"/>
    </source>
</evidence>
<organism evidence="2 3">
    <name type="scientific">Rothia dentocariosa</name>
    <dbReference type="NCBI Taxonomy" id="2047"/>
    <lineage>
        <taxon>Bacteria</taxon>
        <taxon>Bacillati</taxon>
        <taxon>Actinomycetota</taxon>
        <taxon>Actinomycetes</taxon>
        <taxon>Micrococcales</taxon>
        <taxon>Micrococcaceae</taxon>
        <taxon>Rothia</taxon>
    </lineage>
</organism>
<feature type="transmembrane region" description="Helical" evidence="1">
    <location>
        <begin position="66"/>
        <end position="93"/>
    </location>
</feature>
<evidence type="ECO:0000256" key="1">
    <source>
        <dbReference type="SAM" id="Phobius"/>
    </source>
</evidence>